<gene>
    <name evidence="2" type="ORF">PV327_011708</name>
</gene>
<sequence>DTDNNLDEEPGDPEDSSWSNNQPRCASWTRQATLAMLSLHEANLHLIKNAGDKTNAWKQISEGLKDERESSLVEILQSKYKECLDNNRQSGRAHITFDCYDQFEEIFHKEKNCVCL</sequence>
<keyword evidence="3" id="KW-1185">Reference proteome</keyword>
<feature type="non-terminal residue" evidence="2">
    <location>
        <position position="1"/>
    </location>
</feature>
<name>A0AA39C274_MICHY</name>
<evidence type="ECO:0000313" key="3">
    <source>
        <dbReference type="Proteomes" id="UP001168972"/>
    </source>
</evidence>
<proteinExistence type="predicted"/>
<dbReference type="Proteomes" id="UP001168972">
    <property type="component" value="Unassembled WGS sequence"/>
</dbReference>
<protein>
    <submittedName>
        <fullName evidence="2">Uncharacterized protein</fullName>
    </submittedName>
</protein>
<feature type="compositionally biased region" description="Acidic residues" evidence="1">
    <location>
        <begin position="1"/>
        <end position="15"/>
    </location>
</feature>
<dbReference type="AlphaFoldDB" id="A0AA39C274"/>
<reference evidence="2" key="1">
    <citation type="journal article" date="2023" name="bioRxiv">
        <title>Scaffold-level genome assemblies of two parasitoid biocontrol wasps reveal the parthenogenesis mechanism and an associated novel virus.</title>
        <authorList>
            <person name="Inwood S."/>
            <person name="Skelly J."/>
            <person name="Guhlin J."/>
            <person name="Harrop T."/>
            <person name="Goldson S."/>
            <person name="Dearden P."/>
        </authorList>
    </citation>
    <scope>NUCLEOTIDE SEQUENCE</scope>
    <source>
        <strain evidence="2">Lincoln</strain>
        <tissue evidence="2">Whole body</tissue>
    </source>
</reference>
<comment type="caution">
    <text evidence="2">The sequence shown here is derived from an EMBL/GenBank/DDBJ whole genome shotgun (WGS) entry which is preliminary data.</text>
</comment>
<evidence type="ECO:0000313" key="2">
    <source>
        <dbReference type="EMBL" id="KAK0156693.1"/>
    </source>
</evidence>
<accession>A0AA39C274</accession>
<organism evidence="2 3">
    <name type="scientific">Microctonus hyperodae</name>
    <name type="common">Parasitoid wasp</name>
    <dbReference type="NCBI Taxonomy" id="165561"/>
    <lineage>
        <taxon>Eukaryota</taxon>
        <taxon>Metazoa</taxon>
        <taxon>Ecdysozoa</taxon>
        <taxon>Arthropoda</taxon>
        <taxon>Hexapoda</taxon>
        <taxon>Insecta</taxon>
        <taxon>Pterygota</taxon>
        <taxon>Neoptera</taxon>
        <taxon>Endopterygota</taxon>
        <taxon>Hymenoptera</taxon>
        <taxon>Apocrita</taxon>
        <taxon>Ichneumonoidea</taxon>
        <taxon>Braconidae</taxon>
        <taxon>Euphorinae</taxon>
        <taxon>Microctonus</taxon>
    </lineage>
</organism>
<dbReference type="EMBL" id="JAQQBR010003518">
    <property type="protein sequence ID" value="KAK0156693.1"/>
    <property type="molecule type" value="Genomic_DNA"/>
</dbReference>
<reference evidence="2" key="2">
    <citation type="submission" date="2023-03" db="EMBL/GenBank/DDBJ databases">
        <authorList>
            <person name="Inwood S.N."/>
            <person name="Skelly J.G."/>
            <person name="Guhlin J."/>
            <person name="Harrop T.W.R."/>
            <person name="Goldson S.G."/>
            <person name="Dearden P.K."/>
        </authorList>
    </citation>
    <scope>NUCLEOTIDE SEQUENCE</scope>
    <source>
        <strain evidence="2">Lincoln</strain>
        <tissue evidence="2">Whole body</tissue>
    </source>
</reference>
<evidence type="ECO:0000256" key="1">
    <source>
        <dbReference type="SAM" id="MobiDB-lite"/>
    </source>
</evidence>
<feature type="region of interest" description="Disordered" evidence="1">
    <location>
        <begin position="1"/>
        <end position="23"/>
    </location>
</feature>